<gene>
    <name evidence="2" type="ORF">LVIROSA_LOCUS3915</name>
</gene>
<dbReference type="AlphaFoldDB" id="A0AAU9LRQ4"/>
<evidence type="ECO:0000313" key="3">
    <source>
        <dbReference type="Proteomes" id="UP001157418"/>
    </source>
</evidence>
<dbReference type="PANTHER" id="PTHR45463">
    <property type="entry name" value="OS09G0392200 PROTEIN"/>
    <property type="match status" value="1"/>
</dbReference>
<keyword evidence="3" id="KW-1185">Reference proteome</keyword>
<dbReference type="Proteomes" id="UP001157418">
    <property type="component" value="Unassembled WGS sequence"/>
</dbReference>
<protein>
    <recommendedName>
        <fullName evidence="1">KIB1-4 beta-propeller domain-containing protein</fullName>
    </recommendedName>
</protein>
<name>A0AAU9LRQ4_9ASTR</name>
<dbReference type="Pfam" id="PF03478">
    <property type="entry name" value="Beta-prop_KIB1-4"/>
    <property type="match status" value="1"/>
</dbReference>
<sequence>MASRPPMSMWISDSVYEKEHYCYLDDFQGRKFKTLLPSCVGRRYVGLTCGYLVMLSLKTHDYWLVNPITRHELYFPPIPYISNLIPFRAILVFSPSVSWWLFVLLERFSCIIWFSTVGKGAWNYVSSAFSIIDLHVFHGKIYALNNDWQLCEMRLSLDPKLTLLEIKNSPKELFSVSMLVSSDENLYLMGHSLKDPIQELDFGKMKWVPPKEKTIREYAFFHGDAYMMCWTAIKLESWVVPRPQYNIYDCFVEKYQKGRFFSSRMWYFPHDCLDINLIN</sequence>
<evidence type="ECO:0000259" key="1">
    <source>
        <dbReference type="Pfam" id="PF03478"/>
    </source>
</evidence>
<organism evidence="2 3">
    <name type="scientific">Lactuca virosa</name>
    <dbReference type="NCBI Taxonomy" id="75947"/>
    <lineage>
        <taxon>Eukaryota</taxon>
        <taxon>Viridiplantae</taxon>
        <taxon>Streptophyta</taxon>
        <taxon>Embryophyta</taxon>
        <taxon>Tracheophyta</taxon>
        <taxon>Spermatophyta</taxon>
        <taxon>Magnoliopsida</taxon>
        <taxon>eudicotyledons</taxon>
        <taxon>Gunneridae</taxon>
        <taxon>Pentapetalae</taxon>
        <taxon>asterids</taxon>
        <taxon>campanulids</taxon>
        <taxon>Asterales</taxon>
        <taxon>Asteraceae</taxon>
        <taxon>Cichorioideae</taxon>
        <taxon>Cichorieae</taxon>
        <taxon>Lactucinae</taxon>
        <taxon>Lactuca</taxon>
    </lineage>
</organism>
<dbReference type="PANTHER" id="PTHR45463:SF8">
    <property type="entry name" value="OS09G0392200 PROTEIN"/>
    <property type="match status" value="1"/>
</dbReference>
<dbReference type="InterPro" id="IPR005174">
    <property type="entry name" value="KIB1-4_b-propeller"/>
</dbReference>
<feature type="domain" description="KIB1-4 beta-propeller" evidence="1">
    <location>
        <begin position="33"/>
        <end position="234"/>
    </location>
</feature>
<evidence type="ECO:0000313" key="2">
    <source>
        <dbReference type="EMBL" id="CAH1416129.1"/>
    </source>
</evidence>
<comment type="caution">
    <text evidence="2">The sequence shown here is derived from an EMBL/GenBank/DDBJ whole genome shotgun (WGS) entry which is preliminary data.</text>
</comment>
<dbReference type="EMBL" id="CAKMRJ010000002">
    <property type="protein sequence ID" value="CAH1416129.1"/>
    <property type="molecule type" value="Genomic_DNA"/>
</dbReference>
<accession>A0AAU9LRQ4</accession>
<proteinExistence type="predicted"/>
<reference evidence="2 3" key="1">
    <citation type="submission" date="2022-01" db="EMBL/GenBank/DDBJ databases">
        <authorList>
            <person name="Xiong W."/>
            <person name="Schranz E."/>
        </authorList>
    </citation>
    <scope>NUCLEOTIDE SEQUENCE [LARGE SCALE GENOMIC DNA]</scope>
</reference>